<dbReference type="SUPFAM" id="SSF102114">
    <property type="entry name" value="Radical SAM enzymes"/>
    <property type="match status" value="1"/>
</dbReference>
<dbReference type="Gene3D" id="3.20.20.70">
    <property type="entry name" value="Aldolase class I"/>
    <property type="match status" value="1"/>
</dbReference>
<protein>
    <submittedName>
        <fullName evidence="8">Anaerobic sulfatase maturase</fullName>
    </submittedName>
</protein>
<dbReference type="InterPro" id="IPR034491">
    <property type="entry name" value="Anaerob_Ser_sulfatase-maturase"/>
</dbReference>
<dbReference type="GO" id="GO:0046872">
    <property type="term" value="F:metal ion binding"/>
    <property type="evidence" value="ECO:0007669"/>
    <property type="project" value="UniProtKB-KW"/>
</dbReference>
<dbReference type="SFLD" id="SFLDG01384">
    <property type="entry name" value="thioether_bond_formation_requi"/>
    <property type="match status" value="1"/>
</dbReference>
<dbReference type="InterPro" id="IPR013785">
    <property type="entry name" value="Aldolase_TIM"/>
</dbReference>
<evidence type="ECO:0000259" key="7">
    <source>
        <dbReference type="PROSITE" id="PS51918"/>
    </source>
</evidence>
<dbReference type="CDD" id="cd01335">
    <property type="entry name" value="Radical_SAM"/>
    <property type="match status" value="1"/>
</dbReference>
<dbReference type="GO" id="GO:0051536">
    <property type="term" value="F:iron-sulfur cluster binding"/>
    <property type="evidence" value="ECO:0007669"/>
    <property type="project" value="UniProtKB-KW"/>
</dbReference>
<reference evidence="8 9" key="1">
    <citation type="submission" date="2019-09" db="EMBL/GenBank/DDBJ databases">
        <title>Vibrio Fortis S7-72.</title>
        <authorList>
            <person name="Das S.K."/>
        </authorList>
    </citation>
    <scope>NUCLEOTIDE SEQUENCE [LARGE SCALE GENOMIC DNA]</scope>
    <source>
        <strain evidence="8 9">S7-72</strain>
    </source>
</reference>
<dbReference type="Pfam" id="PF13186">
    <property type="entry name" value="SPASM"/>
    <property type="match status" value="1"/>
</dbReference>
<keyword evidence="2" id="KW-0949">S-adenosyl-L-methionine</keyword>
<dbReference type="GO" id="GO:0016491">
    <property type="term" value="F:oxidoreductase activity"/>
    <property type="evidence" value="ECO:0007669"/>
    <property type="project" value="InterPro"/>
</dbReference>
<dbReference type="Pfam" id="PF04055">
    <property type="entry name" value="Radical_SAM"/>
    <property type="match status" value="1"/>
</dbReference>
<evidence type="ECO:0000256" key="5">
    <source>
        <dbReference type="ARBA" id="ARBA00023014"/>
    </source>
</evidence>
<dbReference type="EMBL" id="VXDD01000001">
    <property type="protein sequence ID" value="KAB0303275.1"/>
    <property type="molecule type" value="Genomic_DNA"/>
</dbReference>
<dbReference type="PROSITE" id="PS51918">
    <property type="entry name" value="RADICAL_SAM"/>
    <property type="match status" value="1"/>
</dbReference>
<keyword evidence="4" id="KW-0408">Iron</keyword>
<proteinExistence type="inferred from homology"/>
<dbReference type="Proteomes" id="UP000326687">
    <property type="component" value="Unassembled WGS sequence"/>
</dbReference>
<dbReference type="InterPro" id="IPR058240">
    <property type="entry name" value="rSAM_sf"/>
</dbReference>
<gene>
    <name evidence="8" type="ORF">F2Z80_04550</name>
</gene>
<comment type="caution">
    <text evidence="8">The sequence shown here is derived from an EMBL/GenBank/DDBJ whole genome shotgun (WGS) entry which is preliminary data.</text>
</comment>
<dbReference type="SFLD" id="SFLDG01072">
    <property type="entry name" value="dehydrogenase_like"/>
    <property type="match status" value="1"/>
</dbReference>
<dbReference type="InterPro" id="IPR023885">
    <property type="entry name" value="4Fe4S-binding_SPASM_dom"/>
</dbReference>
<accession>A0A5N3SAY3</accession>
<dbReference type="PANTHER" id="PTHR43273:SF3">
    <property type="entry name" value="ANAEROBIC SULFATASE-MATURATING ENZYME HOMOLOG ASLB-RELATED"/>
    <property type="match status" value="1"/>
</dbReference>
<dbReference type="InterPro" id="IPR007197">
    <property type="entry name" value="rSAM"/>
</dbReference>
<feature type="domain" description="Radical SAM core" evidence="7">
    <location>
        <begin position="2"/>
        <end position="231"/>
    </location>
</feature>
<evidence type="ECO:0000313" key="9">
    <source>
        <dbReference type="Proteomes" id="UP000326687"/>
    </source>
</evidence>
<evidence type="ECO:0000256" key="6">
    <source>
        <dbReference type="ARBA" id="ARBA00023601"/>
    </source>
</evidence>
<dbReference type="SFLD" id="SFLDS00029">
    <property type="entry name" value="Radical_SAM"/>
    <property type="match status" value="1"/>
</dbReference>
<dbReference type="SFLD" id="SFLDG01386">
    <property type="entry name" value="main_SPASM_domain-containing"/>
    <property type="match status" value="1"/>
</dbReference>
<dbReference type="NCBIfam" id="TIGR04085">
    <property type="entry name" value="rSAM_more_4Fe4S"/>
    <property type="match status" value="1"/>
</dbReference>
<evidence type="ECO:0000313" key="8">
    <source>
        <dbReference type="EMBL" id="KAB0303275.1"/>
    </source>
</evidence>
<dbReference type="RefSeq" id="WP_150894030.1">
    <property type="nucleotide sequence ID" value="NZ_VXDD01000001.1"/>
</dbReference>
<evidence type="ECO:0000256" key="4">
    <source>
        <dbReference type="ARBA" id="ARBA00023004"/>
    </source>
</evidence>
<sequence>MFSPKSNFHIMAKPTGSKCNIDCDYCYFLERGDELYGTSNITEMDDNTLEAYIKQYIESQSAHEIVFSWQGGEPTLLGLDFFQKVVKFQVKHNHEKKKIHNDLQTNGILLNKHWAKFLRTHNFFVGLSIDGPQWLHDHYRHNLAGRGTFKQVVAAAALLHKFKIPFATLTCVTRKSADHPLEVYRFLRDTLKSTQIQLIPIVDLEEVQVLRRVRSQDLITTDTRDETFTVEPKQWGAFLNAIFDEWYSNDIGRIFLPTIESYIGTLAGYPSGTCIHSKTCGQALAFMPNGDLFSCDHYIYPQNKLGNIFQAHLGELANTQQQQDFGHSKYTSLPDTCLNCRHLSACYGGCPKDRVAIEGKENQKINYLCEGLYHFFEHAEPKCQSILRNLRH</sequence>
<dbReference type="AlphaFoldDB" id="A0A5N3SAY3"/>
<dbReference type="PANTHER" id="PTHR43273">
    <property type="entry name" value="ANAEROBIC SULFATASE-MATURATING ENZYME HOMOLOG ASLB-RELATED"/>
    <property type="match status" value="1"/>
</dbReference>
<comment type="cofactor">
    <cofactor evidence="1">
        <name>[4Fe-4S] cluster</name>
        <dbReference type="ChEBI" id="CHEBI:49883"/>
    </cofactor>
</comment>
<evidence type="ECO:0000256" key="2">
    <source>
        <dbReference type="ARBA" id="ARBA00022691"/>
    </source>
</evidence>
<dbReference type="InterPro" id="IPR023867">
    <property type="entry name" value="Sulphatase_maturase_rSAM"/>
</dbReference>
<dbReference type="SFLD" id="SFLDG01067">
    <property type="entry name" value="SPASM/twitch_domain_containing"/>
    <property type="match status" value="1"/>
</dbReference>
<keyword evidence="3" id="KW-0479">Metal-binding</keyword>
<evidence type="ECO:0000256" key="3">
    <source>
        <dbReference type="ARBA" id="ARBA00022723"/>
    </source>
</evidence>
<dbReference type="SFLD" id="SFLDF00285">
    <property type="entry name" value="anaerobic_Ser-type_sulfatase-m"/>
    <property type="match status" value="1"/>
</dbReference>
<comment type="similarity">
    <text evidence="6">Belongs to the radical SAM superfamily. Anaerobic sulfatase-maturating enzyme family.</text>
</comment>
<evidence type="ECO:0000256" key="1">
    <source>
        <dbReference type="ARBA" id="ARBA00001966"/>
    </source>
</evidence>
<name>A0A5N3SAY3_9VIBR</name>
<keyword evidence="5" id="KW-0411">Iron-sulfur</keyword>
<organism evidence="8 9">
    <name type="scientific">Vibrio fortis</name>
    <dbReference type="NCBI Taxonomy" id="212667"/>
    <lineage>
        <taxon>Bacteria</taxon>
        <taxon>Pseudomonadati</taxon>
        <taxon>Pseudomonadota</taxon>
        <taxon>Gammaproteobacteria</taxon>
        <taxon>Vibrionales</taxon>
        <taxon>Vibrionaceae</taxon>
        <taxon>Vibrio</taxon>
    </lineage>
</organism>
<dbReference type="NCBIfam" id="TIGR03942">
    <property type="entry name" value="sulfatase_rSAM"/>
    <property type="match status" value="1"/>
</dbReference>